<dbReference type="InterPro" id="IPR011545">
    <property type="entry name" value="DEAD/DEAH_box_helicase_dom"/>
</dbReference>
<dbReference type="SMART" id="SM00490">
    <property type="entry name" value="HELICc"/>
    <property type="match status" value="1"/>
</dbReference>
<protein>
    <submittedName>
        <fullName evidence="10">ATP-dependent RNA helicase DeaD</fullName>
        <ecNumber evidence="10">3.6.4.13</ecNumber>
    </submittedName>
</protein>
<dbReference type="InterPro" id="IPR014001">
    <property type="entry name" value="Helicase_ATP-bd"/>
</dbReference>
<dbReference type="GO" id="GO:0005829">
    <property type="term" value="C:cytosol"/>
    <property type="evidence" value="ECO:0007669"/>
    <property type="project" value="TreeGrafter"/>
</dbReference>
<keyword evidence="4 6" id="KW-0067">ATP-binding</keyword>
<evidence type="ECO:0000256" key="3">
    <source>
        <dbReference type="ARBA" id="ARBA00022806"/>
    </source>
</evidence>
<dbReference type="InterPro" id="IPR012677">
    <property type="entry name" value="Nucleotide-bd_a/b_plait_sf"/>
</dbReference>
<dbReference type="CDD" id="cd00268">
    <property type="entry name" value="DEADc"/>
    <property type="match status" value="1"/>
</dbReference>
<dbReference type="GO" id="GO:0016787">
    <property type="term" value="F:hydrolase activity"/>
    <property type="evidence" value="ECO:0007669"/>
    <property type="project" value="UniProtKB-KW"/>
</dbReference>
<dbReference type="PROSITE" id="PS51192">
    <property type="entry name" value="HELICASE_ATP_BIND_1"/>
    <property type="match status" value="1"/>
</dbReference>
<dbReference type="InterPro" id="IPR044742">
    <property type="entry name" value="DEAD/DEAH_RhlB"/>
</dbReference>
<dbReference type="EMBL" id="JAASQV010000001">
    <property type="protein sequence ID" value="NIJ63778.1"/>
    <property type="molecule type" value="Genomic_DNA"/>
</dbReference>
<keyword evidence="3 6" id="KW-0347">Helicase</keyword>
<name>A0A7X5ZUV4_9SPHN</name>
<dbReference type="InterPro" id="IPR005580">
    <property type="entry name" value="DbpA/CsdA_RNA-bd_dom"/>
</dbReference>
<accession>A0A7X5ZUV4</accession>
<dbReference type="SMART" id="SM00487">
    <property type="entry name" value="DEXDc"/>
    <property type="match status" value="1"/>
</dbReference>
<dbReference type="Proteomes" id="UP000564677">
    <property type="component" value="Unassembled WGS sequence"/>
</dbReference>
<evidence type="ECO:0000256" key="7">
    <source>
        <dbReference type="SAM" id="MobiDB-lite"/>
    </source>
</evidence>
<dbReference type="CDD" id="cd12252">
    <property type="entry name" value="RRM_DbpA"/>
    <property type="match status" value="1"/>
</dbReference>
<feature type="compositionally biased region" description="Basic residues" evidence="7">
    <location>
        <begin position="553"/>
        <end position="566"/>
    </location>
</feature>
<dbReference type="Pfam" id="PF00271">
    <property type="entry name" value="Helicase_C"/>
    <property type="match status" value="1"/>
</dbReference>
<evidence type="ECO:0000256" key="2">
    <source>
        <dbReference type="ARBA" id="ARBA00022801"/>
    </source>
</evidence>
<comment type="similarity">
    <text evidence="5 6">Belongs to the DEAD box helicase family.</text>
</comment>
<dbReference type="Pfam" id="PF00270">
    <property type="entry name" value="DEAD"/>
    <property type="match status" value="1"/>
</dbReference>
<dbReference type="AlphaFoldDB" id="A0A7X5ZUV4"/>
<keyword evidence="1 6" id="KW-0547">Nucleotide-binding</keyword>
<evidence type="ECO:0000259" key="9">
    <source>
        <dbReference type="PROSITE" id="PS51194"/>
    </source>
</evidence>
<dbReference type="RefSeq" id="WP_167298238.1">
    <property type="nucleotide sequence ID" value="NZ_JAASQV010000001.1"/>
</dbReference>
<keyword evidence="11" id="KW-1185">Reference proteome</keyword>
<evidence type="ECO:0000313" key="11">
    <source>
        <dbReference type="Proteomes" id="UP000564677"/>
    </source>
</evidence>
<evidence type="ECO:0000256" key="4">
    <source>
        <dbReference type="ARBA" id="ARBA00022840"/>
    </source>
</evidence>
<dbReference type="GO" id="GO:0003724">
    <property type="term" value="F:RNA helicase activity"/>
    <property type="evidence" value="ECO:0007669"/>
    <property type="project" value="UniProtKB-EC"/>
</dbReference>
<dbReference type="PROSITE" id="PS51194">
    <property type="entry name" value="HELICASE_CTER"/>
    <property type="match status" value="1"/>
</dbReference>
<reference evidence="10 11" key="1">
    <citation type="submission" date="2020-03" db="EMBL/GenBank/DDBJ databases">
        <title>Genomic Encyclopedia of Type Strains, Phase IV (KMG-IV): sequencing the most valuable type-strain genomes for metagenomic binning, comparative biology and taxonomic classification.</title>
        <authorList>
            <person name="Goeker M."/>
        </authorList>
    </citation>
    <scope>NUCLEOTIDE SEQUENCE [LARGE SCALE GENOMIC DNA]</scope>
    <source>
        <strain evidence="10 11">DSM 4733</strain>
    </source>
</reference>
<proteinExistence type="inferred from homology"/>
<evidence type="ECO:0000256" key="1">
    <source>
        <dbReference type="ARBA" id="ARBA00022741"/>
    </source>
</evidence>
<dbReference type="Pfam" id="PF03880">
    <property type="entry name" value="DbpA"/>
    <property type="match status" value="1"/>
</dbReference>
<dbReference type="PROSITE" id="PS00039">
    <property type="entry name" value="DEAD_ATP_HELICASE"/>
    <property type="match status" value="1"/>
</dbReference>
<keyword evidence="2 6" id="KW-0378">Hydrolase</keyword>
<feature type="domain" description="Helicase C-terminal" evidence="9">
    <location>
        <begin position="229"/>
        <end position="377"/>
    </location>
</feature>
<evidence type="ECO:0000256" key="5">
    <source>
        <dbReference type="ARBA" id="ARBA00038437"/>
    </source>
</evidence>
<feature type="domain" description="Helicase ATP-binding" evidence="8">
    <location>
        <begin position="30"/>
        <end position="206"/>
    </location>
</feature>
<dbReference type="InterPro" id="IPR000629">
    <property type="entry name" value="RNA-helicase_DEAD-box_CS"/>
</dbReference>
<organism evidence="10 11">
    <name type="scientific">Sphingomonas leidyi</name>
    <dbReference type="NCBI Taxonomy" id="68569"/>
    <lineage>
        <taxon>Bacteria</taxon>
        <taxon>Pseudomonadati</taxon>
        <taxon>Pseudomonadota</taxon>
        <taxon>Alphaproteobacteria</taxon>
        <taxon>Sphingomonadales</taxon>
        <taxon>Sphingomonadaceae</taxon>
        <taxon>Sphingomonas</taxon>
    </lineage>
</organism>
<dbReference type="GO" id="GO:0003676">
    <property type="term" value="F:nucleic acid binding"/>
    <property type="evidence" value="ECO:0007669"/>
    <property type="project" value="InterPro"/>
</dbReference>
<dbReference type="InterPro" id="IPR027417">
    <property type="entry name" value="P-loop_NTPase"/>
</dbReference>
<feature type="compositionally biased region" description="Basic and acidic residues" evidence="7">
    <location>
        <begin position="433"/>
        <end position="447"/>
    </location>
</feature>
<evidence type="ECO:0000256" key="6">
    <source>
        <dbReference type="RuleBase" id="RU000492"/>
    </source>
</evidence>
<gene>
    <name evidence="10" type="ORF">FHR20_000709</name>
</gene>
<dbReference type="InterPro" id="IPR050079">
    <property type="entry name" value="DEAD_box_RNA_helicase"/>
</dbReference>
<dbReference type="SUPFAM" id="SSF52540">
    <property type="entry name" value="P-loop containing nucleoside triphosphate hydrolases"/>
    <property type="match status" value="1"/>
</dbReference>
<dbReference type="EC" id="3.6.4.13" evidence="10"/>
<evidence type="ECO:0000313" key="10">
    <source>
        <dbReference type="EMBL" id="NIJ63778.1"/>
    </source>
</evidence>
<dbReference type="PANTHER" id="PTHR47959:SF1">
    <property type="entry name" value="ATP-DEPENDENT RNA HELICASE DBPA"/>
    <property type="match status" value="1"/>
</dbReference>
<dbReference type="PANTHER" id="PTHR47959">
    <property type="entry name" value="ATP-DEPENDENT RNA HELICASE RHLE-RELATED"/>
    <property type="match status" value="1"/>
</dbReference>
<dbReference type="InterPro" id="IPR001650">
    <property type="entry name" value="Helicase_C-like"/>
</dbReference>
<feature type="region of interest" description="Disordered" evidence="7">
    <location>
        <begin position="520"/>
        <end position="566"/>
    </location>
</feature>
<dbReference type="Gene3D" id="3.30.70.330">
    <property type="match status" value="1"/>
</dbReference>
<sequence>MSFADLPALLAEALAARGYAAPTAVQAAVIAPEAAGRDLIVSAQTGSGKTVAFGLAMHPELLGEDGRIEPTREPHALIIAPTRELALQVSRELVWLYGPTGARIATCVGGMDASKERRQLSYGAHVVVGTPGRLRDHLERGALDLSALRAVVLDEADEMLDMGFRDDLEAILDGTPETRRTLLFSATMPKPIVALARRYQKDALRISTVGEDRGHGDISYQAMTVSPSDIEHAVINLLRFHEAETAILFCATRDNVRHLHASLVERGFAAVALSGEHSQNERNHALQALRDQRARVCVATDVAARGIDLPTLTLVVHVELPRDAETLQHRSGRTGRAGKKGTAVLIVPYPRRRRVEMMLKGARIPVEWVEVPSAEAIRAQDRERLIAALLAPVEIEEEDAAIAERLLAERSPEELAAALVRAHRAALPAPEELSDRSHSDRREERQAGQHRPGFDDVAWFRMDIGRRQNADPRWILPLICRRGHITKAEVGAIRIGPNETAFQIPRALAAKFLSAVARSAEGDDDVRIEPSEGPVQGARPQRNGPNRPNYQAKPHRKGPPRGHAPR</sequence>
<feature type="region of interest" description="Disordered" evidence="7">
    <location>
        <begin position="428"/>
        <end position="450"/>
    </location>
</feature>
<dbReference type="GO" id="GO:0005524">
    <property type="term" value="F:ATP binding"/>
    <property type="evidence" value="ECO:0007669"/>
    <property type="project" value="UniProtKB-KW"/>
</dbReference>
<comment type="caution">
    <text evidence="10">The sequence shown here is derived from an EMBL/GenBank/DDBJ whole genome shotgun (WGS) entry which is preliminary data.</text>
</comment>
<dbReference type="CDD" id="cd18787">
    <property type="entry name" value="SF2_C_DEAD"/>
    <property type="match status" value="1"/>
</dbReference>
<evidence type="ECO:0000259" key="8">
    <source>
        <dbReference type="PROSITE" id="PS51192"/>
    </source>
</evidence>
<dbReference type="Gene3D" id="3.40.50.300">
    <property type="entry name" value="P-loop containing nucleotide triphosphate hydrolases"/>
    <property type="match status" value="2"/>
</dbReference>